<organism evidence="1">
    <name type="scientific">Candidatus Kentrum sp. TC</name>
    <dbReference type="NCBI Taxonomy" id="2126339"/>
    <lineage>
        <taxon>Bacteria</taxon>
        <taxon>Pseudomonadati</taxon>
        <taxon>Pseudomonadota</taxon>
        <taxon>Gammaproteobacteria</taxon>
        <taxon>Candidatus Kentrum</taxon>
    </lineage>
</organism>
<name>A0A450Z3T4_9GAMM</name>
<dbReference type="AlphaFoldDB" id="A0A450Z3T4"/>
<protein>
    <submittedName>
        <fullName evidence="1">Uncharacterized protein</fullName>
    </submittedName>
</protein>
<proteinExistence type="predicted"/>
<sequence>MSFRFRYAIGDSFLWLFYPPQQVIDMHVAIPSLYWSRIIDCMNANASYLYLMFRYR</sequence>
<dbReference type="EMBL" id="CAADFS010000059">
    <property type="protein sequence ID" value="VFK48368.1"/>
    <property type="molecule type" value="Genomic_DNA"/>
</dbReference>
<accession>A0A450Z3T4</accession>
<reference evidence="1" key="1">
    <citation type="submission" date="2019-02" db="EMBL/GenBank/DDBJ databases">
        <authorList>
            <person name="Gruber-Vodicka R. H."/>
            <person name="Seah K. B. B."/>
        </authorList>
    </citation>
    <scope>NUCLEOTIDE SEQUENCE</scope>
    <source>
        <strain evidence="1">BECK_BZ123</strain>
    </source>
</reference>
<gene>
    <name evidence="1" type="ORF">BECKTC1821D_GA0114238_105915</name>
</gene>
<evidence type="ECO:0000313" key="1">
    <source>
        <dbReference type="EMBL" id="VFK48368.1"/>
    </source>
</evidence>